<evidence type="ECO:0000313" key="2">
    <source>
        <dbReference type="EMBL" id="KAA0183595.1"/>
    </source>
</evidence>
<sequence length="145" mass="16353">MDLYSISLSKQNASPAPNNQAGSNNQPKFLDPSALCPPSTTHLKGEPAPCRRVFYKLTVQNKIEDLQPETQALLKTWHDDFGVCLLTLPWETCVGLSTCLQQYTMRIAPQFRSAGQHMTGFMVNHFFFIKNFLLLSSELFLTLLT</sequence>
<comment type="caution">
    <text evidence="2">The sequence shown here is derived from an EMBL/GenBank/DDBJ whole genome shotgun (WGS) entry which is preliminary data.</text>
</comment>
<name>A0A8E0VEP5_9TREM</name>
<organism evidence="2 3">
    <name type="scientific">Fasciolopsis buskii</name>
    <dbReference type="NCBI Taxonomy" id="27845"/>
    <lineage>
        <taxon>Eukaryota</taxon>
        <taxon>Metazoa</taxon>
        <taxon>Spiralia</taxon>
        <taxon>Lophotrochozoa</taxon>
        <taxon>Platyhelminthes</taxon>
        <taxon>Trematoda</taxon>
        <taxon>Digenea</taxon>
        <taxon>Plagiorchiida</taxon>
        <taxon>Echinostomata</taxon>
        <taxon>Echinostomatoidea</taxon>
        <taxon>Fasciolidae</taxon>
        <taxon>Fasciolopsis</taxon>
    </lineage>
</organism>
<gene>
    <name evidence="2" type="ORF">FBUS_03462</name>
</gene>
<dbReference type="OrthoDB" id="6225314at2759"/>
<dbReference type="AlphaFoldDB" id="A0A8E0VEP5"/>
<proteinExistence type="predicted"/>
<dbReference type="EMBL" id="LUCM01011685">
    <property type="protein sequence ID" value="KAA0183595.1"/>
    <property type="molecule type" value="Genomic_DNA"/>
</dbReference>
<evidence type="ECO:0000256" key="1">
    <source>
        <dbReference type="SAM" id="MobiDB-lite"/>
    </source>
</evidence>
<keyword evidence="3" id="KW-1185">Reference proteome</keyword>
<feature type="compositionally biased region" description="Polar residues" evidence="1">
    <location>
        <begin position="1"/>
        <end position="27"/>
    </location>
</feature>
<accession>A0A8E0VEP5</accession>
<feature type="region of interest" description="Disordered" evidence="1">
    <location>
        <begin position="1"/>
        <end position="30"/>
    </location>
</feature>
<dbReference type="Proteomes" id="UP000728185">
    <property type="component" value="Unassembled WGS sequence"/>
</dbReference>
<reference evidence="2" key="1">
    <citation type="submission" date="2019-05" db="EMBL/GenBank/DDBJ databases">
        <title>Annotation for the trematode Fasciolopsis buski.</title>
        <authorList>
            <person name="Choi Y.-J."/>
        </authorList>
    </citation>
    <scope>NUCLEOTIDE SEQUENCE</scope>
    <source>
        <strain evidence="2">HT</strain>
        <tissue evidence="2">Whole worm</tissue>
    </source>
</reference>
<evidence type="ECO:0000313" key="3">
    <source>
        <dbReference type="Proteomes" id="UP000728185"/>
    </source>
</evidence>
<protein>
    <submittedName>
        <fullName evidence="2">Uncharacterized protein</fullName>
    </submittedName>
</protein>